<evidence type="ECO:0000256" key="1">
    <source>
        <dbReference type="SAM" id="Phobius"/>
    </source>
</evidence>
<feature type="non-terminal residue" evidence="2">
    <location>
        <position position="39"/>
    </location>
</feature>
<proteinExistence type="predicted"/>
<keyword evidence="1" id="KW-1133">Transmembrane helix</keyword>
<keyword evidence="1" id="KW-0812">Transmembrane</keyword>
<reference evidence="2" key="1">
    <citation type="submission" date="2018-05" db="EMBL/GenBank/DDBJ databases">
        <authorList>
            <person name="Lanie J.A."/>
            <person name="Ng W.-L."/>
            <person name="Kazmierczak K.M."/>
            <person name="Andrzejewski T.M."/>
            <person name="Davidsen T.M."/>
            <person name="Wayne K.J."/>
            <person name="Tettelin H."/>
            <person name="Glass J.I."/>
            <person name="Rusch D."/>
            <person name="Podicherti R."/>
            <person name="Tsui H.-C.T."/>
            <person name="Winkler M.E."/>
        </authorList>
    </citation>
    <scope>NUCLEOTIDE SEQUENCE</scope>
</reference>
<evidence type="ECO:0000313" key="2">
    <source>
        <dbReference type="EMBL" id="SVC19060.1"/>
    </source>
</evidence>
<accession>A0A382K3N1</accession>
<keyword evidence="1" id="KW-0472">Membrane</keyword>
<organism evidence="2">
    <name type="scientific">marine metagenome</name>
    <dbReference type="NCBI Taxonomy" id="408172"/>
    <lineage>
        <taxon>unclassified sequences</taxon>
        <taxon>metagenomes</taxon>
        <taxon>ecological metagenomes</taxon>
    </lineage>
</organism>
<sequence>MIAVTQQAEFISVLRRWAILISITLATMQYAMAILVVSV</sequence>
<dbReference type="EMBL" id="UINC01078204">
    <property type="protein sequence ID" value="SVC19060.1"/>
    <property type="molecule type" value="Genomic_DNA"/>
</dbReference>
<name>A0A382K3N1_9ZZZZ</name>
<dbReference type="AlphaFoldDB" id="A0A382K3N1"/>
<feature type="non-terminal residue" evidence="2">
    <location>
        <position position="1"/>
    </location>
</feature>
<feature type="transmembrane region" description="Helical" evidence="1">
    <location>
        <begin position="17"/>
        <end position="37"/>
    </location>
</feature>
<gene>
    <name evidence="2" type="ORF">METZ01_LOCUS271914</name>
</gene>
<protein>
    <submittedName>
        <fullName evidence="2">Uncharacterized protein</fullName>
    </submittedName>
</protein>